<dbReference type="GO" id="GO:0016491">
    <property type="term" value="F:oxidoreductase activity"/>
    <property type="evidence" value="ECO:0007669"/>
    <property type="project" value="UniProtKB-KW"/>
</dbReference>
<accession>A0A358HTR9</accession>
<protein>
    <submittedName>
        <fullName evidence="3">Short chain dehydrogenase</fullName>
    </submittedName>
</protein>
<dbReference type="EMBL" id="DOOG01000098">
    <property type="protein sequence ID" value="HBU98573.1"/>
    <property type="molecule type" value="Genomic_DNA"/>
</dbReference>
<dbReference type="NCBIfam" id="NF005754">
    <property type="entry name" value="PRK07578.1"/>
    <property type="match status" value="1"/>
</dbReference>
<dbReference type="CDD" id="cd11731">
    <property type="entry name" value="Lin1944_like_SDR_c"/>
    <property type="match status" value="1"/>
</dbReference>
<evidence type="ECO:0000313" key="3">
    <source>
        <dbReference type="EMBL" id="HBU98573.1"/>
    </source>
</evidence>
<feature type="non-terminal residue" evidence="3">
    <location>
        <position position="136"/>
    </location>
</feature>
<organism evidence="3 4">
    <name type="scientific">Thalassospira lucentensis</name>
    <dbReference type="NCBI Taxonomy" id="168935"/>
    <lineage>
        <taxon>Bacteria</taxon>
        <taxon>Pseudomonadati</taxon>
        <taxon>Pseudomonadota</taxon>
        <taxon>Alphaproteobacteria</taxon>
        <taxon>Rhodospirillales</taxon>
        <taxon>Thalassospiraceae</taxon>
        <taxon>Thalassospira</taxon>
    </lineage>
</organism>
<dbReference type="PANTHER" id="PTHR43477">
    <property type="entry name" value="DIHYDROANTICAPSIN 7-DEHYDROGENASE"/>
    <property type="match status" value="1"/>
</dbReference>
<dbReference type="AlphaFoldDB" id="A0A358HTR9"/>
<sequence length="136" mass="14510">MKVLLIGASGIIGKGVDAELSARHDIIRASRNSGDVTVDLKDPASIRAMFEKVGAVDAVVSTTGKVHFGDFADMDEEKYRIGIDDKLFGQVNLVLIGRDYVADNASFTLTTGILSRDPIRYGSSASMVNGAIESFV</sequence>
<dbReference type="InterPro" id="IPR051122">
    <property type="entry name" value="SDR_DHRS6-like"/>
</dbReference>
<dbReference type="PANTHER" id="PTHR43477:SF1">
    <property type="entry name" value="DIHYDROANTICAPSIN 7-DEHYDROGENASE"/>
    <property type="match status" value="1"/>
</dbReference>
<dbReference type="Proteomes" id="UP000264753">
    <property type="component" value="Unassembled WGS sequence"/>
</dbReference>
<evidence type="ECO:0000256" key="1">
    <source>
        <dbReference type="ARBA" id="ARBA00006484"/>
    </source>
</evidence>
<reference evidence="3 4" key="1">
    <citation type="journal article" date="2018" name="Nat. Biotechnol.">
        <title>A standardized bacterial taxonomy based on genome phylogeny substantially revises the tree of life.</title>
        <authorList>
            <person name="Parks D.H."/>
            <person name="Chuvochina M."/>
            <person name="Waite D.W."/>
            <person name="Rinke C."/>
            <person name="Skarshewski A."/>
            <person name="Chaumeil P.A."/>
            <person name="Hugenholtz P."/>
        </authorList>
    </citation>
    <scope>NUCLEOTIDE SEQUENCE [LARGE SCALE GENOMIC DNA]</scope>
    <source>
        <strain evidence="3">UBA8707</strain>
    </source>
</reference>
<keyword evidence="2" id="KW-0560">Oxidoreductase</keyword>
<dbReference type="InterPro" id="IPR036291">
    <property type="entry name" value="NAD(P)-bd_dom_sf"/>
</dbReference>
<proteinExistence type="inferred from homology"/>
<dbReference type="SUPFAM" id="SSF51735">
    <property type="entry name" value="NAD(P)-binding Rossmann-fold domains"/>
    <property type="match status" value="1"/>
</dbReference>
<dbReference type="Gene3D" id="3.40.50.720">
    <property type="entry name" value="NAD(P)-binding Rossmann-like Domain"/>
    <property type="match status" value="1"/>
</dbReference>
<dbReference type="RefSeq" id="WP_276653454.1">
    <property type="nucleotide sequence ID" value="NZ_DOOG01000098.1"/>
</dbReference>
<evidence type="ECO:0000256" key="2">
    <source>
        <dbReference type="ARBA" id="ARBA00023002"/>
    </source>
</evidence>
<comment type="similarity">
    <text evidence="1">Belongs to the short-chain dehydrogenases/reductases (SDR) family.</text>
</comment>
<name>A0A358HTR9_9PROT</name>
<gene>
    <name evidence="3" type="ORF">DEF21_11805</name>
</gene>
<comment type="caution">
    <text evidence="3">The sequence shown here is derived from an EMBL/GenBank/DDBJ whole genome shotgun (WGS) entry which is preliminary data.</text>
</comment>
<evidence type="ECO:0000313" key="4">
    <source>
        <dbReference type="Proteomes" id="UP000264753"/>
    </source>
</evidence>